<dbReference type="EMBL" id="BMNB01000027">
    <property type="protein sequence ID" value="GGM57349.1"/>
    <property type="molecule type" value="Genomic_DNA"/>
</dbReference>
<dbReference type="SUPFAM" id="SSF51735">
    <property type="entry name" value="NAD(P)-binding Rossmann-fold domains"/>
    <property type="match status" value="1"/>
</dbReference>
<evidence type="ECO:0000313" key="2">
    <source>
        <dbReference type="Proteomes" id="UP000608890"/>
    </source>
</evidence>
<evidence type="ECO:0000313" key="1">
    <source>
        <dbReference type="EMBL" id="GGM57349.1"/>
    </source>
</evidence>
<dbReference type="Gene3D" id="3.40.50.720">
    <property type="entry name" value="NAD(P)-binding Rossmann-like Domain"/>
    <property type="match status" value="1"/>
</dbReference>
<reference evidence="1" key="1">
    <citation type="journal article" date="2014" name="Int. J. Syst. Evol. Microbiol.">
        <title>Complete genome sequence of Corynebacterium casei LMG S-19264T (=DSM 44701T), isolated from a smear-ripened cheese.</title>
        <authorList>
            <consortium name="US DOE Joint Genome Institute (JGI-PGF)"/>
            <person name="Walter F."/>
            <person name="Albersmeier A."/>
            <person name="Kalinowski J."/>
            <person name="Ruckert C."/>
        </authorList>
    </citation>
    <scope>NUCLEOTIDE SEQUENCE</scope>
    <source>
        <strain evidence="1">CGMCC 4.7312</strain>
    </source>
</reference>
<reference evidence="1" key="2">
    <citation type="submission" date="2020-09" db="EMBL/GenBank/DDBJ databases">
        <authorList>
            <person name="Sun Q."/>
            <person name="Zhou Y."/>
        </authorList>
    </citation>
    <scope>NUCLEOTIDE SEQUENCE</scope>
    <source>
        <strain evidence="1">CGMCC 4.7312</strain>
    </source>
</reference>
<evidence type="ECO:0008006" key="3">
    <source>
        <dbReference type="Google" id="ProtNLM"/>
    </source>
</evidence>
<dbReference type="InterPro" id="IPR036291">
    <property type="entry name" value="NAD(P)-bd_dom_sf"/>
</dbReference>
<comment type="caution">
    <text evidence="1">The sequence shown here is derived from an EMBL/GenBank/DDBJ whole genome shotgun (WGS) entry which is preliminary data.</text>
</comment>
<name>A0A917X2Q3_9ACTN</name>
<accession>A0A917X2Q3</accession>
<sequence length="100" mass="10924">MGSGVQVTAVCPGWVRTEFHRRAALDVDDVPHYLWLKPETVVDVALRDFSRGVRVSVPTARHKTIVGLNRAVPRRLAAAISARVGSRRTGRRAPAPDSAD</sequence>
<gene>
    <name evidence="1" type="ORF">GCM10011608_47840</name>
</gene>
<proteinExistence type="predicted"/>
<dbReference type="Proteomes" id="UP000608890">
    <property type="component" value="Unassembled WGS sequence"/>
</dbReference>
<dbReference type="AlphaFoldDB" id="A0A917X2Q3"/>
<protein>
    <recommendedName>
        <fullName evidence="3">SDR family NAD(P)-dependent oxidoreductase</fullName>
    </recommendedName>
</protein>
<dbReference type="RefSeq" id="WP_189048087.1">
    <property type="nucleotide sequence ID" value="NZ_BMNB01000027.1"/>
</dbReference>
<keyword evidence="2" id="KW-1185">Reference proteome</keyword>
<organism evidence="1 2">
    <name type="scientific">Micromonospora sonchi</name>
    <dbReference type="NCBI Taxonomy" id="1763543"/>
    <lineage>
        <taxon>Bacteria</taxon>
        <taxon>Bacillati</taxon>
        <taxon>Actinomycetota</taxon>
        <taxon>Actinomycetes</taxon>
        <taxon>Micromonosporales</taxon>
        <taxon>Micromonosporaceae</taxon>
        <taxon>Micromonospora</taxon>
    </lineage>
</organism>